<comment type="function">
    <text evidence="9">Catalyzes the ATP-dependent transfer of a sulfur to tRNA to produce 4-thiouridine in position 8 of tRNAs, which functions as a near-UV photosensor. Also catalyzes the transfer of sulfur to the sulfur carrier protein ThiS, forming ThiS-thiocarboxylate. This is a step in the synthesis of thiazole, in the thiamine biosynthesis pathway. The sulfur is donated as persulfide by IscS.</text>
</comment>
<reference evidence="11 12" key="1">
    <citation type="journal article" date="2020" name="Biotechnol. Biofuels">
        <title>New insights from the biogas microbiome by comprehensive genome-resolved metagenomics of nearly 1600 species originating from multiple anaerobic digesters.</title>
        <authorList>
            <person name="Campanaro S."/>
            <person name="Treu L."/>
            <person name="Rodriguez-R L.M."/>
            <person name="Kovalovszki A."/>
            <person name="Ziels R.M."/>
            <person name="Maus I."/>
            <person name="Zhu X."/>
            <person name="Kougias P.G."/>
            <person name="Basile A."/>
            <person name="Luo G."/>
            <person name="Schluter A."/>
            <person name="Konstantinidis K.T."/>
            <person name="Angelidaki I."/>
        </authorList>
    </citation>
    <scope>NUCLEOTIDE SEQUENCE [LARGE SCALE GENOMIC DNA]</scope>
    <source>
        <strain evidence="11">AS27yjCOA_157</strain>
    </source>
</reference>
<dbReference type="GO" id="GO:0004810">
    <property type="term" value="F:CCA tRNA nucleotidyltransferase activity"/>
    <property type="evidence" value="ECO:0007669"/>
    <property type="project" value="InterPro"/>
</dbReference>
<feature type="binding site" evidence="9">
    <location>
        <begin position="187"/>
        <end position="188"/>
    </location>
    <ligand>
        <name>ATP</name>
        <dbReference type="ChEBI" id="CHEBI:30616"/>
    </ligand>
</feature>
<proteinExistence type="inferred from homology"/>
<evidence type="ECO:0000259" key="10">
    <source>
        <dbReference type="PROSITE" id="PS51165"/>
    </source>
</evidence>
<evidence type="ECO:0000256" key="6">
    <source>
        <dbReference type="ARBA" id="ARBA00022840"/>
    </source>
</evidence>
<dbReference type="InterPro" id="IPR014729">
    <property type="entry name" value="Rossmann-like_a/b/a_fold"/>
</dbReference>
<dbReference type="InterPro" id="IPR004114">
    <property type="entry name" value="THUMP_dom"/>
</dbReference>
<evidence type="ECO:0000313" key="12">
    <source>
        <dbReference type="Proteomes" id="UP000544742"/>
    </source>
</evidence>
<keyword evidence="4 9" id="KW-0808">Transferase</keyword>
<evidence type="ECO:0000256" key="8">
    <source>
        <dbReference type="ARBA" id="ARBA00022977"/>
    </source>
</evidence>
<dbReference type="EC" id="2.8.1.4" evidence="9"/>
<comment type="catalytic activity">
    <reaction evidence="9">
        <text>[ThiI sulfur-carrier protein]-S-sulfanyl-L-cysteine + a uridine in tRNA + 2 reduced [2Fe-2S]-[ferredoxin] + ATP + H(+) = [ThiI sulfur-carrier protein]-L-cysteine + a 4-thiouridine in tRNA + 2 oxidized [2Fe-2S]-[ferredoxin] + AMP + diphosphate</text>
        <dbReference type="Rhea" id="RHEA:24176"/>
        <dbReference type="Rhea" id="RHEA-COMP:10000"/>
        <dbReference type="Rhea" id="RHEA-COMP:10001"/>
        <dbReference type="Rhea" id="RHEA-COMP:13337"/>
        <dbReference type="Rhea" id="RHEA-COMP:13338"/>
        <dbReference type="Rhea" id="RHEA-COMP:13339"/>
        <dbReference type="Rhea" id="RHEA-COMP:13340"/>
        <dbReference type="ChEBI" id="CHEBI:15378"/>
        <dbReference type="ChEBI" id="CHEBI:29950"/>
        <dbReference type="ChEBI" id="CHEBI:30616"/>
        <dbReference type="ChEBI" id="CHEBI:33019"/>
        <dbReference type="ChEBI" id="CHEBI:33737"/>
        <dbReference type="ChEBI" id="CHEBI:33738"/>
        <dbReference type="ChEBI" id="CHEBI:61963"/>
        <dbReference type="ChEBI" id="CHEBI:65315"/>
        <dbReference type="ChEBI" id="CHEBI:136798"/>
        <dbReference type="ChEBI" id="CHEBI:456215"/>
        <dbReference type="EC" id="2.8.1.4"/>
    </reaction>
</comment>
<evidence type="ECO:0000256" key="7">
    <source>
        <dbReference type="ARBA" id="ARBA00022884"/>
    </source>
</evidence>
<dbReference type="InterPro" id="IPR049961">
    <property type="entry name" value="ThiI_N"/>
</dbReference>
<keyword evidence="8 9" id="KW-0784">Thiamine biosynthesis</keyword>
<dbReference type="Pfam" id="PF02568">
    <property type="entry name" value="ThiI"/>
    <property type="match status" value="1"/>
</dbReference>
<dbReference type="NCBIfam" id="TIGR00342">
    <property type="entry name" value="tRNA uracil 4-sulfurtransferase ThiI"/>
    <property type="match status" value="1"/>
</dbReference>
<dbReference type="GO" id="GO:0009228">
    <property type="term" value="P:thiamine biosynthetic process"/>
    <property type="evidence" value="ECO:0007669"/>
    <property type="project" value="UniProtKB-KW"/>
</dbReference>
<dbReference type="InterPro" id="IPR049962">
    <property type="entry name" value="THUMP_ThiI"/>
</dbReference>
<dbReference type="Pfam" id="PF22025">
    <property type="entry name" value="ThiI_fer"/>
    <property type="match status" value="1"/>
</dbReference>
<feature type="binding site" evidence="9">
    <location>
        <position position="268"/>
    </location>
    <ligand>
        <name>ATP</name>
        <dbReference type="ChEBI" id="CHEBI:30616"/>
    </ligand>
</feature>
<dbReference type="InterPro" id="IPR054173">
    <property type="entry name" value="ThiI_fer"/>
</dbReference>
<comment type="pathway">
    <text evidence="9">Cofactor biosynthesis; thiamine diphosphate biosynthesis.</text>
</comment>
<comment type="catalytic activity">
    <reaction evidence="9">
        <text>[ThiS sulfur-carrier protein]-C-terminal Gly-Gly-AMP + S-sulfanyl-L-cysteinyl-[cysteine desulfurase] + AH2 = [ThiS sulfur-carrier protein]-C-terminal-Gly-aminoethanethioate + L-cysteinyl-[cysteine desulfurase] + A + AMP + 2 H(+)</text>
        <dbReference type="Rhea" id="RHEA:43340"/>
        <dbReference type="Rhea" id="RHEA-COMP:12157"/>
        <dbReference type="Rhea" id="RHEA-COMP:12158"/>
        <dbReference type="Rhea" id="RHEA-COMP:12910"/>
        <dbReference type="Rhea" id="RHEA-COMP:19908"/>
        <dbReference type="ChEBI" id="CHEBI:13193"/>
        <dbReference type="ChEBI" id="CHEBI:15378"/>
        <dbReference type="ChEBI" id="CHEBI:17499"/>
        <dbReference type="ChEBI" id="CHEBI:29950"/>
        <dbReference type="ChEBI" id="CHEBI:61963"/>
        <dbReference type="ChEBI" id="CHEBI:90618"/>
        <dbReference type="ChEBI" id="CHEBI:232372"/>
        <dbReference type="ChEBI" id="CHEBI:456215"/>
    </reaction>
</comment>
<dbReference type="InterPro" id="IPR020536">
    <property type="entry name" value="ThiI_AANH"/>
</dbReference>
<dbReference type="Pfam" id="PF02926">
    <property type="entry name" value="THUMP"/>
    <property type="match status" value="1"/>
</dbReference>
<organism evidence="11 12">
    <name type="scientific">Methanothrix soehngenii</name>
    <name type="common">Methanosaeta concilii</name>
    <dbReference type="NCBI Taxonomy" id="2223"/>
    <lineage>
        <taxon>Archaea</taxon>
        <taxon>Methanobacteriati</taxon>
        <taxon>Methanobacteriota</taxon>
        <taxon>Stenosarchaea group</taxon>
        <taxon>Methanomicrobia</taxon>
        <taxon>Methanotrichales</taxon>
        <taxon>Methanotrichaceae</taxon>
        <taxon>Methanothrix</taxon>
    </lineage>
</organism>
<evidence type="ECO:0000256" key="3">
    <source>
        <dbReference type="ARBA" id="ARBA00022555"/>
    </source>
</evidence>
<keyword evidence="7 9" id="KW-0694">RNA-binding</keyword>
<dbReference type="EMBL" id="JAAYUN010000049">
    <property type="protein sequence ID" value="NLJ21994.1"/>
    <property type="molecule type" value="Genomic_DNA"/>
</dbReference>
<evidence type="ECO:0000256" key="2">
    <source>
        <dbReference type="ARBA" id="ARBA00022490"/>
    </source>
</evidence>
<feature type="domain" description="THUMP" evidence="10">
    <location>
        <begin position="60"/>
        <end position="169"/>
    </location>
</feature>
<dbReference type="Gene3D" id="3.40.50.620">
    <property type="entry name" value="HUPs"/>
    <property type="match status" value="1"/>
</dbReference>
<dbReference type="Gene3D" id="3.30.2130.30">
    <property type="match status" value="1"/>
</dbReference>
<gene>
    <name evidence="9 11" type="primary">thiI</name>
    <name evidence="11" type="ORF">GX426_02650</name>
</gene>
<feature type="binding site" evidence="9">
    <location>
        <position position="290"/>
    </location>
    <ligand>
        <name>ATP</name>
        <dbReference type="ChEBI" id="CHEBI:30616"/>
    </ligand>
</feature>
<dbReference type="GO" id="GO:0052837">
    <property type="term" value="P:thiazole biosynthetic process"/>
    <property type="evidence" value="ECO:0007669"/>
    <property type="project" value="TreeGrafter"/>
</dbReference>
<dbReference type="CDD" id="cd11716">
    <property type="entry name" value="THUMP_ThiI"/>
    <property type="match status" value="1"/>
</dbReference>
<comment type="caution">
    <text evidence="11">The sequence shown here is derived from an EMBL/GenBank/DDBJ whole genome shotgun (WGS) entry which is preliminary data.</text>
</comment>
<dbReference type="GO" id="GO:0140741">
    <property type="term" value="F:tRNA-uracil-4 sulfurtransferase activity"/>
    <property type="evidence" value="ECO:0007669"/>
    <property type="project" value="UniProtKB-EC"/>
</dbReference>
<dbReference type="InterPro" id="IPR050102">
    <property type="entry name" value="tRNA_sulfurtransferase_ThiI"/>
</dbReference>
<evidence type="ECO:0000256" key="5">
    <source>
        <dbReference type="ARBA" id="ARBA00022741"/>
    </source>
</evidence>
<dbReference type="GO" id="GO:0002937">
    <property type="term" value="P:tRNA 4-thiouridine biosynthesis"/>
    <property type="evidence" value="ECO:0007669"/>
    <property type="project" value="TreeGrafter"/>
</dbReference>
<dbReference type="SUPFAM" id="SSF52402">
    <property type="entry name" value="Adenine nucleotide alpha hydrolases-like"/>
    <property type="match status" value="1"/>
</dbReference>
<dbReference type="GO" id="GO:0009229">
    <property type="term" value="P:thiamine diphosphate biosynthetic process"/>
    <property type="evidence" value="ECO:0007669"/>
    <property type="project" value="UniProtKB-UniRule"/>
</dbReference>
<dbReference type="PROSITE" id="PS51165">
    <property type="entry name" value="THUMP"/>
    <property type="match status" value="1"/>
</dbReference>
<evidence type="ECO:0000256" key="4">
    <source>
        <dbReference type="ARBA" id="ARBA00022679"/>
    </source>
</evidence>
<dbReference type="Proteomes" id="UP000544742">
    <property type="component" value="Unassembled WGS sequence"/>
</dbReference>
<keyword evidence="5 9" id="KW-0547">Nucleotide-binding</keyword>
<dbReference type="PANTHER" id="PTHR43209">
    <property type="entry name" value="TRNA SULFURTRANSFERASE"/>
    <property type="match status" value="1"/>
</dbReference>
<evidence type="ECO:0000313" key="11">
    <source>
        <dbReference type="EMBL" id="NLJ21994.1"/>
    </source>
</evidence>
<dbReference type="SMART" id="SM00981">
    <property type="entry name" value="THUMP"/>
    <property type="match status" value="1"/>
</dbReference>
<evidence type="ECO:0000256" key="1">
    <source>
        <dbReference type="ARBA" id="ARBA00004496"/>
    </source>
</evidence>
<accession>A0A7K4AGD8</accession>
<keyword evidence="2 9" id="KW-0963">Cytoplasm</keyword>
<dbReference type="InterPro" id="IPR003720">
    <property type="entry name" value="tRNA_STrfase"/>
</dbReference>
<dbReference type="HAMAP" id="MF_00021">
    <property type="entry name" value="ThiI"/>
    <property type="match status" value="1"/>
</dbReference>
<dbReference type="SUPFAM" id="SSF143437">
    <property type="entry name" value="THUMP domain-like"/>
    <property type="match status" value="1"/>
</dbReference>
<dbReference type="UniPathway" id="UPA00060"/>
<evidence type="ECO:0000256" key="9">
    <source>
        <dbReference type="HAMAP-Rule" id="MF_00021"/>
    </source>
</evidence>
<dbReference type="GO" id="GO:0005524">
    <property type="term" value="F:ATP binding"/>
    <property type="evidence" value="ECO:0007669"/>
    <property type="project" value="UniProtKB-UniRule"/>
</dbReference>
<keyword evidence="6 9" id="KW-0067">ATP-binding</keyword>
<sequence length="399" mass="43797">MISQDVVLVRYGEIALKDSWTRQSWERILKSNIAFCLNKAGVDHRISGSEGRIFVHTPDVRAAAIASQVFGVVSASPAQSVPSNLEDISRAAVEVAAKTMERAMQSGAAIQTFAIRPRRFGVPFSSVEIGQKVGEAVRLATGASVNLRDPQMEIFVEARREGTYIFTEVTPGLGGLPMGSQGRMLAMISGGIDSPVAAWMMMRRGCTVSLLHFDSRPYADSIDQSKRCVQVLAEWTCGRKINFITVPIKKGIEKIQMHYPRATCILCRRLMYRIAAQVMEKEGALGVVTGYSMGQVASQTAENILAEQAAIGVPIYHPLIAMDKSEIIDLARKIGTYEVTMVTKSCTAVPNKPMTRAEKEEILQAEEYLDLVSMARALASEMTVTRIGYELDSIVRIDQ</sequence>
<feature type="binding site" evidence="9">
    <location>
        <begin position="212"/>
        <end position="213"/>
    </location>
    <ligand>
        <name>ATP</name>
        <dbReference type="ChEBI" id="CHEBI:30616"/>
    </ligand>
</feature>
<dbReference type="GO" id="GO:0000049">
    <property type="term" value="F:tRNA binding"/>
    <property type="evidence" value="ECO:0007669"/>
    <property type="project" value="UniProtKB-UniRule"/>
</dbReference>
<feature type="binding site" evidence="9">
    <location>
        <position position="299"/>
    </location>
    <ligand>
        <name>ATP</name>
        <dbReference type="ChEBI" id="CHEBI:30616"/>
    </ligand>
</feature>
<protein>
    <recommendedName>
        <fullName evidence="9">Probable tRNA sulfurtransferase</fullName>
        <ecNumber evidence="9">2.8.1.4</ecNumber>
    </recommendedName>
    <alternativeName>
        <fullName evidence="9">Sulfur carrier protein ThiS sulfurtransferase</fullName>
    </alternativeName>
    <alternativeName>
        <fullName evidence="9">Thiamine biosynthesis protein ThiI</fullName>
    </alternativeName>
    <alternativeName>
        <fullName evidence="9">tRNA 4-thiouridine synthase</fullName>
    </alternativeName>
</protein>
<dbReference type="AlphaFoldDB" id="A0A7K4AGD8"/>
<comment type="similarity">
    <text evidence="9">Belongs to the ThiI family.</text>
</comment>
<keyword evidence="3 9" id="KW-0820">tRNA-binding</keyword>
<comment type="subcellular location">
    <subcellularLocation>
        <location evidence="1 9">Cytoplasm</location>
    </subcellularLocation>
</comment>
<name>A0A7K4AGD8_METSH</name>
<dbReference type="PANTHER" id="PTHR43209:SF1">
    <property type="entry name" value="TRNA SULFURTRANSFERASE"/>
    <property type="match status" value="1"/>
</dbReference>
<dbReference type="GO" id="GO:0005829">
    <property type="term" value="C:cytosol"/>
    <property type="evidence" value="ECO:0007669"/>
    <property type="project" value="TreeGrafter"/>
</dbReference>
<dbReference type="RefSeq" id="WP_276619626.1">
    <property type="nucleotide sequence ID" value="NZ_JAVEPU010000045.1"/>
</dbReference>